<dbReference type="OrthoDB" id="5597935at2759"/>
<protein>
    <submittedName>
        <fullName evidence="1">8941_t:CDS:1</fullName>
    </submittedName>
</protein>
<dbReference type="InterPro" id="IPR010994">
    <property type="entry name" value="RuvA_2-like"/>
</dbReference>
<keyword evidence="2" id="KW-1185">Reference proteome</keyword>
<dbReference type="Pfam" id="PF12836">
    <property type="entry name" value="HHH_3"/>
    <property type="match status" value="1"/>
</dbReference>
<feature type="non-terminal residue" evidence="1">
    <location>
        <position position="1"/>
    </location>
</feature>
<evidence type="ECO:0000313" key="1">
    <source>
        <dbReference type="EMBL" id="CAG8447398.1"/>
    </source>
</evidence>
<accession>A0A9N8VER0</accession>
<name>A0A9N8VER0_9GLOM</name>
<sequence>MSLDNIVNTVQSLSEEPNKLSEDEEANLYVYLTDKGTKLADVEKLLNLCKTNNAKLVYLKGLSKKSVSVAQTRVKIADAFPEGLPYLNPDPLLCTSGANWEYQPHPSLKHILRRELKVHYENFLLGRFDKMSLPIYLFLSGAGTGKSRNASEFHQTVVACLSAQEDMELLTRIKEAWVFLVSYENGTSIRPGEDSFLGVGTRMLSQLLRKKMGFESTRLTYEPPPPLGVVSLIAKHHNRDLKDTTVILVVDGMQQLMSNKDDGFNSDALFYRTLSAIADLTVSGSFVIPVCTSTITGPIEGTLKTSHRKRVYLPVTSLQPPNYRQGDSLVPVFKNDPITTILVEDCGGHGRALEILNDCLVGRNIEECNLNDLMSDLRRDLTKKYRDAIFGSVEDARPVARAILTRTLLNLYKPVPNTEKTPDQYAGSGLIRFEHVNEDSPMGYLTAPYIWLWIFVEISHEQGDPILRDWEFADYGEQKAFLNPVLSLKAKSWQSFEKFVASFRCIKSAVIEEDELTTISEVHAGARLNGDIQFKNHNLQLKIARHQTDTKSKNLTTSEWNVDCSNTTVDVRLFKHCIINAPGSPYGDAFLSLDQPGAESPNEIHQYKLTQKPISQEVFEQEHKKSASENDFFILFTTADNCVIKLPKRSGIVDGKVFRDYFGPFAGRAYRSAMSESKPDKVKNIPKVNINTASLDQLCRVNHIGKKRAKKIILGRPFKRPSHDFSHSASIHVIAIFNSQKWMSSKADFSFHDFEAKIDRNLNGDIIRNQFLGKILMMSKDKLLDEPKQIQIPPAPSDRRRGVSANVIM</sequence>
<comment type="caution">
    <text evidence="1">The sequence shown here is derived from an EMBL/GenBank/DDBJ whole genome shotgun (WGS) entry which is preliminary data.</text>
</comment>
<dbReference type="AlphaFoldDB" id="A0A9N8VER0"/>
<dbReference type="Proteomes" id="UP000789508">
    <property type="component" value="Unassembled WGS sequence"/>
</dbReference>
<dbReference type="Gene3D" id="1.10.150.320">
    <property type="entry name" value="Photosystem II 12 kDa extrinsic protein"/>
    <property type="match status" value="1"/>
</dbReference>
<proteinExistence type="predicted"/>
<dbReference type="SUPFAM" id="SSF47781">
    <property type="entry name" value="RuvA domain 2-like"/>
    <property type="match status" value="1"/>
</dbReference>
<reference evidence="1" key="1">
    <citation type="submission" date="2021-06" db="EMBL/GenBank/DDBJ databases">
        <authorList>
            <person name="Kallberg Y."/>
            <person name="Tangrot J."/>
            <person name="Rosling A."/>
        </authorList>
    </citation>
    <scope>NUCLEOTIDE SEQUENCE</scope>
    <source>
        <strain evidence="1">FL130A</strain>
    </source>
</reference>
<dbReference type="EMBL" id="CAJVPS010000065">
    <property type="protein sequence ID" value="CAG8447398.1"/>
    <property type="molecule type" value="Genomic_DNA"/>
</dbReference>
<gene>
    <name evidence="1" type="ORF">ALEPTO_LOCUS777</name>
</gene>
<evidence type="ECO:0000313" key="2">
    <source>
        <dbReference type="Proteomes" id="UP000789508"/>
    </source>
</evidence>
<organism evidence="1 2">
    <name type="scientific">Ambispora leptoticha</name>
    <dbReference type="NCBI Taxonomy" id="144679"/>
    <lineage>
        <taxon>Eukaryota</taxon>
        <taxon>Fungi</taxon>
        <taxon>Fungi incertae sedis</taxon>
        <taxon>Mucoromycota</taxon>
        <taxon>Glomeromycotina</taxon>
        <taxon>Glomeromycetes</taxon>
        <taxon>Archaeosporales</taxon>
        <taxon>Ambisporaceae</taxon>
        <taxon>Ambispora</taxon>
    </lineage>
</organism>